<evidence type="ECO:0000313" key="6">
    <source>
        <dbReference type="EMBL" id="SMP23810.1"/>
    </source>
</evidence>
<dbReference type="InterPro" id="IPR023352">
    <property type="entry name" value="MAPEG-like_dom_sf"/>
</dbReference>
<dbReference type="PANTHER" id="PTHR35814:SF1">
    <property type="entry name" value="GLUTATHIONE S-TRANSFERASE-RELATED"/>
    <property type="match status" value="1"/>
</dbReference>
<feature type="transmembrane region" description="Helical" evidence="5">
    <location>
        <begin position="108"/>
        <end position="129"/>
    </location>
</feature>
<comment type="subcellular location">
    <subcellularLocation>
        <location evidence="1">Membrane</location>
    </subcellularLocation>
</comment>
<feature type="transmembrane region" description="Helical" evidence="5">
    <location>
        <begin position="75"/>
        <end position="96"/>
    </location>
</feature>
<dbReference type="SUPFAM" id="SSF161084">
    <property type="entry name" value="MAPEG domain-like"/>
    <property type="match status" value="1"/>
</dbReference>
<dbReference type="EMBL" id="FXTT01000003">
    <property type="protein sequence ID" value="SMP23810.1"/>
    <property type="molecule type" value="Genomic_DNA"/>
</dbReference>
<evidence type="ECO:0000256" key="1">
    <source>
        <dbReference type="ARBA" id="ARBA00004370"/>
    </source>
</evidence>
<feature type="transmembrane region" description="Helical" evidence="5">
    <location>
        <begin position="6"/>
        <end position="25"/>
    </location>
</feature>
<organism evidence="6 7">
    <name type="scientific">Roseibium denhamense</name>
    <dbReference type="NCBI Taxonomy" id="76305"/>
    <lineage>
        <taxon>Bacteria</taxon>
        <taxon>Pseudomonadati</taxon>
        <taxon>Pseudomonadota</taxon>
        <taxon>Alphaproteobacteria</taxon>
        <taxon>Hyphomicrobiales</taxon>
        <taxon>Stappiaceae</taxon>
        <taxon>Roseibium</taxon>
    </lineage>
</organism>
<dbReference type="InterPro" id="IPR001129">
    <property type="entry name" value="Membr-assoc_MAPEG"/>
</dbReference>
<gene>
    <name evidence="6" type="ORF">SAMN06265374_2306</name>
</gene>
<keyword evidence="3 5" id="KW-1133">Transmembrane helix</keyword>
<name>A0ABY1P2V5_9HYPH</name>
<keyword evidence="7" id="KW-1185">Reference proteome</keyword>
<evidence type="ECO:0008006" key="8">
    <source>
        <dbReference type="Google" id="ProtNLM"/>
    </source>
</evidence>
<dbReference type="Gene3D" id="1.20.120.550">
    <property type="entry name" value="Membrane associated eicosanoid/glutathione metabolism-like domain"/>
    <property type="match status" value="1"/>
</dbReference>
<evidence type="ECO:0000256" key="5">
    <source>
        <dbReference type="SAM" id="Phobius"/>
    </source>
</evidence>
<evidence type="ECO:0000256" key="4">
    <source>
        <dbReference type="ARBA" id="ARBA00023136"/>
    </source>
</evidence>
<sequence length="134" mass="14637">MTLVITPFYASILALLYIALSIRVIRARFQRRISLGDNGDQAMLKPMRVHANFAEYTPLAIILIAFFELQGGTAWLIHGLGALFLIGRISHAYGVLSERAINPFRSGGMACTFFVLAVAALANLVLVFASGSFF</sequence>
<proteinExistence type="predicted"/>
<evidence type="ECO:0000256" key="3">
    <source>
        <dbReference type="ARBA" id="ARBA00022989"/>
    </source>
</evidence>
<evidence type="ECO:0000313" key="7">
    <source>
        <dbReference type="Proteomes" id="UP001157914"/>
    </source>
</evidence>
<protein>
    <recommendedName>
        <fullName evidence="8">Glutathione metabolism protein</fullName>
    </recommendedName>
</protein>
<keyword evidence="4 5" id="KW-0472">Membrane</keyword>
<accession>A0ABY1P2V5</accession>
<reference evidence="6 7" key="1">
    <citation type="submission" date="2017-05" db="EMBL/GenBank/DDBJ databases">
        <authorList>
            <person name="Varghese N."/>
            <person name="Submissions S."/>
        </authorList>
    </citation>
    <scope>NUCLEOTIDE SEQUENCE [LARGE SCALE GENOMIC DNA]</scope>
    <source>
        <strain evidence="6 7">DSM 15949</strain>
    </source>
</reference>
<dbReference type="PANTHER" id="PTHR35814">
    <property type="match status" value="1"/>
</dbReference>
<evidence type="ECO:0000256" key="2">
    <source>
        <dbReference type="ARBA" id="ARBA00022692"/>
    </source>
</evidence>
<dbReference type="RefSeq" id="WP_155193624.1">
    <property type="nucleotide sequence ID" value="NZ_BAAAEA010000002.1"/>
</dbReference>
<feature type="transmembrane region" description="Helical" evidence="5">
    <location>
        <begin position="53"/>
        <end position="69"/>
    </location>
</feature>
<comment type="caution">
    <text evidence="6">The sequence shown here is derived from an EMBL/GenBank/DDBJ whole genome shotgun (WGS) entry which is preliminary data.</text>
</comment>
<dbReference type="Proteomes" id="UP001157914">
    <property type="component" value="Unassembled WGS sequence"/>
</dbReference>
<keyword evidence="2 5" id="KW-0812">Transmembrane</keyword>
<dbReference type="Pfam" id="PF01124">
    <property type="entry name" value="MAPEG"/>
    <property type="match status" value="1"/>
</dbReference>